<protein>
    <submittedName>
        <fullName evidence="1">Uncharacterized protein</fullName>
    </submittedName>
</protein>
<dbReference type="RefSeq" id="WP_162423953.1">
    <property type="nucleotide sequence ID" value="NZ_WVIE01000016.1"/>
</dbReference>
<gene>
    <name evidence="1" type="ORF">GS601_14165</name>
</gene>
<name>A0A8J8CJ95_9CYAN</name>
<accession>A0A8J8CJ95</accession>
<organism evidence="1 2">
    <name type="scientific">Myxacorys almedinensis A</name>
    <dbReference type="NCBI Taxonomy" id="2690445"/>
    <lineage>
        <taxon>Bacteria</taxon>
        <taxon>Bacillati</taxon>
        <taxon>Cyanobacteriota</taxon>
        <taxon>Cyanophyceae</taxon>
        <taxon>Leptolyngbyales</taxon>
        <taxon>Leptolyngbyaceae</taxon>
        <taxon>Myxacorys</taxon>
        <taxon>Myxacorys almedinensis</taxon>
    </lineage>
</organism>
<comment type="caution">
    <text evidence="1">The sequence shown here is derived from an EMBL/GenBank/DDBJ whole genome shotgun (WGS) entry which is preliminary data.</text>
</comment>
<proteinExistence type="predicted"/>
<keyword evidence="2" id="KW-1185">Reference proteome</keyword>
<evidence type="ECO:0000313" key="2">
    <source>
        <dbReference type="Proteomes" id="UP000646053"/>
    </source>
</evidence>
<sequence length="61" mass="6954">MASVLSDIVCDDLWQVSRQQAHQADPQDASDRIAECPLLLGKGYKRDIELRNGIDLTFHHY</sequence>
<evidence type="ECO:0000313" key="1">
    <source>
        <dbReference type="EMBL" id="NDJ18424.1"/>
    </source>
</evidence>
<dbReference type="Proteomes" id="UP000646053">
    <property type="component" value="Unassembled WGS sequence"/>
</dbReference>
<dbReference type="AlphaFoldDB" id="A0A8J8CJ95"/>
<reference evidence="1" key="1">
    <citation type="submission" date="2019-12" db="EMBL/GenBank/DDBJ databases">
        <title>High-Quality draft genome sequences of three cyanobacteria isolated from the limestone walls of the Old Cathedral of Coimbra.</title>
        <authorList>
            <person name="Tiago I."/>
            <person name="Soares F."/>
            <person name="Portugal A."/>
        </authorList>
    </citation>
    <scope>NUCLEOTIDE SEQUENCE</scope>
    <source>
        <strain evidence="1">A</strain>
    </source>
</reference>
<dbReference type="EMBL" id="WVIE01000016">
    <property type="protein sequence ID" value="NDJ18424.1"/>
    <property type="molecule type" value="Genomic_DNA"/>
</dbReference>